<dbReference type="SUPFAM" id="SSF51735">
    <property type="entry name" value="NAD(P)-binding Rossmann-fold domains"/>
    <property type="match status" value="1"/>
</dbReference>
<name>A0A4S4M708_9AGAM</name>
<dbReference type="Proteomes" id="UP000310158">
    <property type="component" value="Unassembled WGS sequence"/>
</dbReference>
<dbReference type="InterPro" id="IPR006115">
    <property type="entry name" value="6PGDH_NADP-bd"/>
</dbReference>
<dbReference type="Gene3D" id="3.40.50.720">
    <property type="entry name" value="NAD(P)-binding Rossmann-like Domain"/>
    <property type="match status" value="1"/>
</dbReference>
<dbReference type="Gene3D" id="1.10.1040.10">
    <property type="entry name" value="N-(1-d-carboxylethyl)-l-norvaline Dehydrogenase, domain 2"/>
    <property type="match status" value="1"/>
</dbReference>
<dbReference type="GO" id="GO:0050661">
    <property type="term" value="F:NADP binding"/>
    <property type="evidence" value="ECO:0007669"/>
    <property type="project" value="InterPro"/>
</dbReference>
<dbReference type="InterPro" id="IPR013328">
    <property type="entry name" value="6PGD_dom2"/>
</dbReference>
<proteinExistence type="inferred from homology"/>
<evidence type="ECO:0000259" key="2">
    <source>
        <dbReference type="Pfam" id="PF03446"/>
    </source>
</evidence>
<dbReference type="PANTHER" id="PTHR43580:SF8">
    <property type="entry name" value="6-PHOSPHOGLUCONATE DEHYDROGENASE NADP-BINDING DOMAIN-CONTAINING PROTEIN-RELATED"/>
    <property type="match status" value="1"/>
</dbReference>
<evidence type="ECO:0000256" key="1">
    <source>
        <dbReference type="ARBA" id="ARBA00007598"/>
    </source>
</evidence>
<evidence type="ECO:0000313" key="3">
    <source>
        <dbReference type="EMBL" id="THH20507.1"/>
    </source>
</evidence>
<sequence>MTDKFIPIPPRAHSDVPFSRPATPGAHPIQIGWVGLGSMGYLMARNLAKYHAAHPPSSSLLVWNRSHDKSEKLVREVGESKVRIAQNIAEIATHCDVIITSLASDAVVKSIYEEFAEALHQSPPTKNKIFLESSTIYPTLAGELDNIISSLPHCHLVTAPVFGPPKMAENASLLLAMSGDYRSKKEAAYLLVPAIARKVYDLGGNLEKVLGCMEVLAEAFTMGEKSVVDIAHSMVSYGDKMLNDKFDGTKGFSIDGGIKDASHIRHLTTEHNAPMPTIDAAHRHLLTARALHTSQARTGSTQYPVLDWSAIVAGARTSAGIDGLDSKNTTYSGPVKDDE</sequence>
<reference evidence="3 4" key="1">
    <citation type="submission" date="2019-02" db="EMBL/GenBank/DDBJ databases">
        <title>Genome sequencing of the rare red list fungi Bondarzewia mesenterica.</title>
        <authorList>
            <person name="Buettner E."/>
            <person name="Kellner H."/>
        </authorList>
    </citation>
    <scope>NUCLEOTIDE SEQUENCE [LARGE SCALE GENOMIC DNA]</scope>
    <source>
        <strain evidence="3 4">DSM 108281</strain>
    </source>
</reference>
<dbReference type="InterPro" id="IPR036291">
    <property type="entry name" value="NAD(P)-bd_dom_sf"/>
</dbReference>
<comment type="similarity">
    <text evidence="1">Belongs to the HIBADH-related family. NP60 subfamily.</text>
</comment>
<dbReference type="SUPFAM" id="SSF48179">
    <property type="entry name" value="6-phosphogluconate dehydrogenase C-terminal domain-like"/>
    <property type="match status" value="1"/>
</dbReference>
<dbReference type="InterPro" id="IPR008927">
    <property type="entry name" value="6-PGluconate_DH-like_C_sf"/>
</dbReference>
<organism evidence="3 4">
    <name type="scientific">Bondarzewia mesenterica</name>
    <dbReference type="NCBI Taxonomy" id="1095465"/>
    <lineage>
        <taxon>Eukaryota</taxon>
        <taxon>Fungi</taxon>
        <taxon>Dikarya</taxon>
        <taxon>Basidiomycota</taxon>
        <taxon>Agaricomycotina</taxon>
        <taxon>Agaricomycetes</taxon>
        <taxon>Russulales</taxon>
        <taxon>Bondarzewiaceae</taxon>
        <taxon>Bondarzewia</taxon>
    </lineage>
</organism>
<dbReference type="OrthoDB" id="435038at2759"/>
<comment type="caution">
    <text evidence="3">The sequence shown here is derived from an EMBL/GenBank/DDBJ whole genome shotgun (WGS) entry which is preliminary data.</text>
</comment>
<dbReference type="AlphaFoldDB" id="A0A4S4M708"/>
<protein>
    <recommendedName>
        <fullName evidence="2">6-phosphogluconate dehydrogenase NADP-binding domain-containing protein</fullName>
    </recommendedName>
</protein>
<accession>A0A4S4M708</accession>
<evidence type="ECO:0000313" key="4">
    <source>
        <dbReference type="Proteomes" id="UP000310158"/>
    </source>
</evidence>
<feature type="domain" description="6-phosphogluconate dehydrogenase NADP-binding" evidence="2">
    <location>
        <begin position="30"/>
        <end position="200"/>
    </location>
</feature>
<dbReference type="EMBL" id="SGPL01000020">
    <property type="protein sequence ID" value="THH20507.1"/>
    <property type="molecule type" value="Genomic_DNA"/>
</dbReference>
<keyword evidence="4" id="KW-1185">Reference proteome</keyword>
<gene>
    <name evidence="3" type="ORF">EW146_g867</name>
</gene>
<dbReference type="InterPro" id="IPR051265">
    <property type="entry name" value="HIBADH-related_NP60_sf"/>
</dbReference>
<dbReference type="PANTHER" id="PTHR43580">
    <property type="entry name" value="OXIDOREDUCTASE GLYR1-RELATED"/>
    <property type="match status" value="1"/>
</dbReference>
<dbReference type="Pfam" id="PF03446">
    <property type="entry name" value="NAD_binding_2"/>
    <property type="match status" value="1"/>
</dbReference>